<dbReference type="EMBL" id="NXAO01000031">
    <property type="protein sequence ID" value="PHO15291.1"/>
    <property type="molecule type" value="Genomic_DNA"/>
</dbReference>
<evidence type="ECO:0000313" key="4">
    <source>
        <dbReference type="Proteomes" id="UP000264693"/>
    </source>
</evidence>
<gene>
    <name evidence="1" type="ORF">AMRN_0721</name>
    <name evidence="2" type="ORF">CPH92_07510</name>
</gene>
<reference evidence="3" key="1">
    <citation type="submission" date="2017-09" db="EMBL/GenBank/DDBJ databases">
        <title>Arcobacter canalis sp. nov., a new species isolated from a water canal contaminated with urban sewage.</title>
        <authorList>
            <person name="Perez-Cataluna A."/>
            <person name="Salas-Masso N."/>
            <person name="Figueras M.J."/>
        </authorList>
    </citation>
    <scope>NUCLEOTIDE SEQUENCE [LARGE SCALE GENOMIC DNA]</scope>
    <source>
        <strain evidence="3">CECT 7727</strain>
    </source>
</reference>
<protein>
    <submittedName>
        <fullName evidence="1">Uncharacterized protein</fullName>
    </submittedName>
</protein>
<reference evidence="1 4" key="3">
    <citation type="submission" date="2018-08" db="EMBL/GenBank/DDBJ databases">
        <title>Complete genome of the Arcobacter marinus type strain JCM 15502.</title>
        <authorList>
            <person name="Miller W.G."/>
            <person name="Yee E."/>
            <person name="Huynh S."/>
            <person name="Parker C.T."/>
        </authorList>
    </citation>
    <scope>NUCLEOTIDE SEQUENCE [LARGE SCALE GENOMIC DNA]</scope>
    <source>
        <strain evidence="1 4">JCM 15502</strain>
    </source>
</reference>
<dbReference type="KEGG" id="amar:AMRN_0721"/>
<keyword evidence="3" id="KW-1185">Reference proteome</keyword>
<dbReference type="RefSeq" id="WP_099311118.1">
    <property type="nucleotide sequence ID" value="NZ_CP032101.1"/>
</dbReference>
<reference evidence="2" key="2">
    <citation type="submission" date="2017-09" db="EMBL/GenBank/DDBJ databases">
        <authorList>
            <person name="Perez-Cataluna A."/>
            <person name="Figueras M.J."/>
            <person name="Salas-Masso N."/>
        </authorList>
    </citation>
    <scope>NUCLEOTIDE SEQUENCE</scope>
    <source>
        <strain evidence="2">CECT 7727</strain>
    </source>
</reference>
<accession>A0A347TIP8</accession>
<dbReference type="Proteomes" id="UP000264693">
    <property type="component" value="Chromosome"/>
</dbReference>
<dbReference type="EMBL" id="CP032101">
    <property type="protein sequence ID" value="AXX86476.1"/>
    <property type="molecule type" value="Genomic_DNA"/>
</dbReference>
<sequence length="108" mass="12678">MKKSFILLFTILIVTILSLISIKIFETKSVNSTNLTNKYVYIQALNHLIFLEEYINSLEEIDDINEIIIDNKEFYIKAIFKKIALKHKISLEVKAKNFKVRVQKTLTK</sequence>
<proteinExistence type="predicted"/>
<evidence type="ECO:0000313" key="2">
    <source>
        <dbReference type="EMBL" id="PHO15291.1"/>
    </source>
</evidence>
<dbReference type="Proteomes" id="UP000224740">
    <property type="component" value="Unassembled WGS sequence"/>
</dbReference>
<dbReference type="AlphaFoldDB" id="A0A347TIP8"/>
<evidence type="ECO:0000313" key="1">
    <source>
        <dbReference type="EMBL" id="AXX86476.1"/>
    </source>
</evidence>
<evidence type="ECO:0000313" key="3">
    <source>
        <dbReference type="Proteomes" id="UP000224740"/>
    </source>
</evidence>
<organism evidence="1 4">
    <name type="scientific">Malaciobacter marinus</name>
    <dbReference type="NCBI Taxonomy" id="505249"/>
    <lineage>
        <taxon>Bacteria</taxon>
        <taxon>Pseudomonadati</taxon>
        <taxon>Campylobacterota</taxon>
        <taxon>Epsilonproteobacteria</taxon>
        <taxon>Campylobacterales</taxon>
        <taxon>Arcobacteraceae</taxon>
        <taxon>Malaciobacter</taxon>
    </lineage>
</organism>
<name>A0A347TIP8_9BACT</name>